<keyword evidence="3" id="KW-0963">Cytoplasm</keyword>
<evidence type="ECO:0000256" key="7">
    <source>
        <dbReference type="ARBA" id="ARBA00023134"/>
    </source>
</evidence>
<accession>A0A6A5BUN0</accession>
<dbReference type="InterPro" id="IPR042101">
    <property type="entry name" value="SRP54_N_sf"/>
</dbReference>
<dbReference type="VEuPathDB" id="AmoebaDB:NF0038700"/>
<dbReference type="SUPFAM" id="SSF47364">
    <property type="entry name" value="Domain of the SRP/SRP receptor G-proteins"/>
    <property type="match status" value="1"/>
</dbReference>
<sequence>MRALKQALNLSVMISGYSSLQKTLVLSSASSSLRSSCIHTQMNASKFSIHSMNDSSYYFNNLFLNNGRHRNHPSSLLTASTTSTLENSSSRNYHTSQTRYGLFSNLTSNMSNAFSSLLKKKTLTKEDVEEAMQKVRVALLDADVAESVVTSFIKEVTEDAIGVAIVQAQEPQLSSSEAGGKIAKTISRIAKWLGPNQKAEELPKSATVYLLVMDRLSELLGGHIEPLQLNKASEQRSVIMVTGIQGSGKTTTSAKLALQLKRKENRKVLLVSLDTYRPAAQTQLETLARQIQVESLPIIAGQMPIEIAQRAMQYVGPNGEHFDTIIFDTAGRMHIDEELMKELEELRIIVTPNETLLVADSMLGNDAVNIATQFHDRVGLTGIILTRMDGTSSGGCAISMKKVVGLSVKYIGVGEKMDDLEIFDPQSLAKRILGVGDIMTLANKAKEAMNMDASQAQAKIAQYSKGAYTFKDYLEHISTMKKMGSLKNMASYLPESMIGKFRERLDSMDLSFFDAHEGIISHMSEQEKLQPLLLQSSSARRLDLAKKAKVDITEINKMLKMFEKIKSVMSKMGSTVMKDPKKVSELMMKDPTLLMDLVPQKVKKQVIRPPKR</sequence>
<keyword evidence="8" id="KW-0733">Signal recognition particle</keyword>
<protein>
    <recommendedName>
        <fullName evidence="10">signal-recognition-particle GTPase</fullName>
        <ecNumber evidence="10">3.6.5.4</ecNumber>
    </recommendedName>
</protein>
<evidence type="ECO:0000256" key="3">
    <source>
        <dbReference type="ARBA" id="ARBA00022490"/>
    </source>
</evidence>
<dbReference type="Gene3D" id="1.10.260.30">
    <property type="entry name" value="Signal recognition particle, SRP54 subunit, M-domain"/>
    <property type="match status" value="1"/>
</dbReference>
<proteinExistence type="inferred from homology"/>
<keyword evidence="9" id="KW-0687">Ribonucleoprotein</keyword>
<comment type="caution">
    <text evidence="15">The sequence shown here is derived from an EMBL/GenBank/DDBJ whole genome shotgun (WGS) entry which is preliminary data.</text>
</comment>
<evidence type="ECO:0000259" key="12">
    <source>
        <dbReference type="SMART" id="SM00382"/>
    </source>
</evidence>
<feature type="domain" description="AAA+ ATPase" evidence="12">
    <location>
        <begin position="235"/>
        <end position="369"/>
    </location>
</feature>
<evidence type="ECO:0000256" key="9">
    <source>
        <dbReference type="ARBA" id="ARBA00023274"/>
    </source>
</evidence>
<evidence type="ECO:0000256" key="11">
    <source>
        <dbReference type="ARBA" id="ARBA00048157"/>
    </source>
</evidence>
<evidence type="ECO:0000256" key="1">
    <source>
        <dbReference type="ARBA" id="ARBA00004496"/>
    </source>
</evidence>
<dbReference type="Proteomes" id="UP000444721">
    <property type="component" value="Unassembled WGS sequence"/>
</dbReference>
<keyword evidence="7" id="KW-0342">GTP-binding</keyword>
<dbReference type="Pfam" id="PF00448">
    <property type="entry name" value="SRP54"/>
    <property type="match status" value="1"/>
</dbReference>
<dbReference type="GO" id="GO:0006614">
    <property type="term" value="P:SRP-dependent cotranslational protein targeting to membrane"/>
    <property type="evidence" value="ECO:0007669"/>
    <property type="project" value="InterPro"/>
</dbReference>
<dbReference type="CDD" id="cd18539">
    <property type="entry name" value="SRP_G"/>
    <property type="match status" value="1"/>
</dbReference>
<dbReference type="GO" id="GO:0003924">
    <property type="term" value="F:GTPase activity"/>
    <property type="evidence" value="ECO:0007669"/>
    <property type="project" value="InterPro"/>
</dbReference>
<feature type="domain" description="Signal recognition particle SRP54 helical bundle" evidence="14">
    <location>
        <begin position="102"/>
        <end position="220"/>
    </location>
</feature>
<dbReference type="SMART" id="SM00962">
    <property type="entry name" value="SRP54"/>
    <property type="match status" value="1"/>
</dbReference>
<evidence type="ECO:0000256" key="8">
    <source>
        <dbReference type="ARBA" id="ARBA00023135"/>
    </source>
</evidence>
<dbReference type="Pfam" id="PF02881">
    <property type="entry name" value="SRP54_N"/>
    <property type="match status" value="1"/>
</dbReference>
<dbReference type="InterPro" id="IPR013822">
    <property type="entry name" value="Signal_recog_particl_SRP54_hlx"/>
</dbReference>
<dbReference type="EC" id="3.6.5.4" evidence="10"/>
<dbReference type="OMA" id="FVEQIRM"/>
<keyword evidence="4" id="KW-0547">Nucleotide-binding</keyword>
<feature type="domain" description="SRP54-type proteins GTP-binding" evidence="13">
    <location>
        <begin position="236"/>
        <end position="434"/>
    </location>
</feature>
<dbReference type="EMBL" id="VFQX01000016">
    <property type="protein sequence ID" value="KAF0980917.1"/>
    <property type="molecule type" value="Genomic_DNA"/>
</dbReference>
<comment type="similarity">
    <text evidence="2">Belongs to the GTP-binding SRP family. SRP54 subfamily.</text>
</comment>
<evidence type="ECO:0000313" key="16">
    <source>
        <dbReference type="Proteomes" id="UP000444721"/>
    </source>
</evidence>
<dbReference type="InterPro" id="IPR004125">
    <property type="entry name" value="Signal_recog_particle_SRP54_M"/>
</dbReference>
<dbReference type="GO" id="GO:0008312">
    <property type="term" value="F:7S RNA binding"/>
    <property type="evidence" value="ECO:0007669"/>
    <property type="project" value="InterPro"/>
</dbReference>
<evidence type="ECO:0000313" key="15">
    <source>
        <dbReference type="EMBL" id="KAF0980917.1"/>
    </source>
</evidence>
<evidence type="ECO:0000256" key="2">
    <source>
        <dbReference type="ARBA" id="ARBA00005450"/>
    </source>
</evidence>
<dbReference type="Pfam" id="PF02978">
    <property type="entry name" value="SRP_SPB"/>
    <property type="match status" value="1"/>
</dbReference>
<dbReference type="AlphaFoldDB" id="A0A6A5BUN0"/>
<keyword evidence="6" id="KW-0694">RNA-binding</keyword>
<evidence type="ECO:0000256" key="5">
    <source>
        <dbReference type="ARBA" id="ARBA00022801"/>
    </source>
</evidence>
<dbReference type="VEuPathDB" id="AmoebaDB:NfTy_037380"/>
<dbReference type="OrthoDB" id="1727884at2759"/>
<dbReference type="GO" id="GO:0005786">
    <property type="term" value="C:signal recognition particle, endoplasmic reticulum targeting"/>
    <property type="evidence" value="ECO:0007669"/>
    <property type="project" value="UniProtKB-KW"/>
</dbReference>
<dbReference type="VEuPathDB" id="AmoebaDB:FDP41_012705"/>
<comment type="catalytic activity">
    <reaction evidence="11">
        <text>GTP + H2O = GDP + phosphate + H(+)</text>
        <dbReference type="Rhea" id="RHEA:19669"/>
        <dbReference type="ChEBI" id="CHEBI:15377"/>
        <dbReference type="ChEBI" id="CHEBI:15378"/>
        <dbReference type="ChEBI" id="CHEBI:37565"/>
        <dbReference type="ChEBI" id="CHEBI:43474"/>
        <dbReference type="ChEBI" id="CHEBI:58189"/>
        <dbReference type="EC" id="3.6.5.4"/>
    </reaction>
    <physiologicalReaction direction="left-to-right" evidence="11">
        <dbReference type="Rhea" id="RHEA:19670"/>
    </physiologicalReaction>
</comment>
<dbReference type="InterPro" id="IPR036225">
    <property type="entry name" value="SRP/SRP_N"/>
</dbReference>
<dbReference type="PANTHER" id="PTHR11564">
    <property type="entry name" value="SIGNAL RECOGNITION PARTICLE 54K PROTEIN SRP54"/>
    <property type="match status" value="1"/>
</dbReference>
<dbReference type="Gene3D" id="1.20.120.140">
    <property type="entry name" value="Signal recognition particle SRP54, nucleotide-binding domain"/>
    <property type="match status" value="2"/>
</dbReference>
<keyword evidence="5" id="KW-0378">Hydrolase</keyword>
<dbReference type="PANTHER" id="PTHR11564:SF5">
    <property type="entry name" value="SIGNAL RECOGNITION PARTICLE SUBUNIT SRP54"/>
    <property type="match status" value="1"/>
</dbReference>
<evidence type="ECO:0000259" key="13">
    <source>
        <dbReference type="SMART" id="SM00962"/>
    </source>
</evidence>
<reference evidence="15 16" key="1">
    <citation type="journal article" date="2019" name="Sci. Rep.">
        <title>Nanopore sequencing improves the draft genome of the human pathogenic amoeba Naegleria fowleri.</title>
        <authorList>
            <person name="Liechti N."/>
            <person name="Schurch N."/>
            <person name="Bruggmann R."/>
            <person name="Wittwer M."/>
        </authorList>
    </citation>
    <scope>NUCLEOTIDE SEQUENCE [LARGE SCALE GENOMIC DNA]</scope>
    <source>
        <strain evidence="15 16">ATCC 30894</strain>
    </source>
</reference>
<dbReference type="SMART" id="SM00963">
    <property type="entry name" value="SRP54_N"/>
    <property type="match status" value="1"/>
</dbReference>
<dbReference type="InterPro" id="IPR022941">
    <property type="entry name" value="SRP54"/>
</dbReference>
<evidence type="ECO:0000256" key="10">
    <source>
        <dbReference type="ARBA" id="ARBA00035672"/>
    </source>
</evidence>
<gene>
    <name evidence="15" type="ORF">FDP41_012705</name>
</gene>
<evidence type="ECO:0000256" key="6">
    <source>
        <dbReference type="ARBA" id="ARBA00022884"/>
    </source>
</evidence>
<dbReference type="InterPro" id="IPR000897">
    <property type="entry name" value="SRP54_GTPase_dom"/>
</dbReference>
<dbReference type="Gene3D" id="3.40.50.300">
    <property type="entry name" value="P-loop containing nucleotide triphosphate hydrolases"/>
    <property type="match status" value="1"/>
</dbReference>
<dbReference type="GO" id="GO:0005525">
    <property type="term" value="F:GTP binding"/>
    <property type="evidence" value="ECO:0007669"/>
    <property type="project" value="UniProtKB-KW"/>
</dbReference>
<organism evidence="15 16">
    <name type="scientific">Naegleria fowleri</name>
    <name type="common">Brain eating amoeba</name>
    <dbReference type="NCBI Taxonomy" id="5763"/>
    <lineage>
        <taxon>Eukaryota</taxon>
        <taxon>Discoba</taxon>
        <taxon>Heterolobosea</taxon>
        <taxon>Tetramitia</taxon>
        <taxon>Eutetramitia</taxon>
        <taxon>Vahlkampfiidae</taxon>
        <taxon>Naegleria</taxon>
    </lineage>
</organism>
<dbReference type="InterPro" id="IPR027417">
    <property type="entry name" value="P-loop_NTPase"/>
</dbReference>
<evidence type="ECO:0000259" key="14">
    <source>
        <dbReference type="SMART" id="SM00963"/>
    </source>
</evidence>
<keyword evidence="16" id="KW-1185">Reference proteome</keyword>
<dbReference type="InterPro" id="IPR036891">
    <property type="entry name" value="Signal_recog_part_SRP54_M_sf"/>
</dbReference>
<dbReference type="SUPFAM" id="SSF52540">
    <property type="entry name" value="P-loop containing nucleoside triphosphate hydrolases"/>
    <property type="match status" value="1"/>
</dbReference>
<dbReference type="RefSeq" id="XP_044565630.1">
    <property type="nucleotide sequence ID" value="XM_044703254.1"/>
</dbReference>
<comment type="subcellular location">
    <subcellularLocation>
        <location evidence="1">Cytoplasm</location>
    </subcellularLocation>
</comment>
<dbReference type="InterPro" id="IPR003593">
    <property type="entry name" value="AAA+_ATPase"/>
</dbReference>
<dbReference type="SMART" id="SM00382">
    <property type="entry name" value="AAA"/>
    <property type="match status" value="1"/>
</dbReference>
<name>A0A6A5BUN0_NAEFO</name>
<dbReference type="GeneID" id="68119920"/>
<dbReference type="SUPFAM" id="SSF47446">
    <property type="entry name" value="Signal peptide-binding domain"/>
    <property type="match status" value="1"/>
</dbReference>
<evidence type="ECO:0000256" key="4">
    <source>
        <dbReference type="ARBA" id="ARBA00022741"/>
    </source>
</evidence>